<name>A0A2Z6RJ35_9GLOM</name>
<accession>A0A2Z6RJ35</accession>
<proteinExistence type="predicted"/>
<evidence type="ECO:0000313" key="2">
    <source>
        <dbReference type="Proteomes" id="UP000247702"/>
    </source>
</evidence>
<comment type="caution">
    <text evidence="1">The sequence shown here is derived from an EMBL/GenBank/DDBJ whole genome shotgun (WGS) entry which is preliminary data.</text>
</comment>
<organism evidence="1 2">
    <name type="scientific">Rhizophagus clarus</name>
    <dbReference type="NCBI Taxonomy" id="94130"/>
    <lineage>
        <taxon>Eukaryota</taxon>
        <taxon>Fungi</taxon>
        <taxon>Fungi incertae sedis</taxon>
        <taxon>Mucoromycota</taxon>
        <taxon>Glomeromycotina</taxon>
        <taxon>Glomeromycetes</taxon>
        <taxon>Glomerales</taxon>
        <taxon>Glomeraceae</taxon>
        <taxon>Rhizophagus</taxon>
    </lineage>
</organism>
<dbReference type="AlphaFoldDB" id="A0A2Z6RJ35"/>
<dbReference type="SUPFAM" id="SSF53098">
    <property type="entry name" value="Ribonuclease H-like"/>
    <property type="match status" value="1"/>
</dbReference>
<sequence length="566" mass="64294">MIQYHVNNLFLMANSSTPFSQRLFVYRLILIQFRFLIPISLLKVDDWSLWSNMNTFKCDYIACTIASIVSTLFYMQHAVFTSTFPDLTLPGYTLLYSCMSPKVFKACLKVLRKCHLYYLSQLITPTGSHLISWTAYQISYIAHLADKRGHSLPHKWYLDIKANTTLPDSHDHLYDHYACSPSIVSAVNLVPGITTTQKNRHWFVSLDGNDAPLFGKQLSVQPKKDTYIIVHWISDCLSSSGDVIRLALCADLAMGVLNDIILACGEVVSSYSWADFSDTVVPYYRRLDISPDFSSFFSIDDGDLILPSPLCDSFNLSSPVILPSGSHYRFYTDGSLIKLGSSEVSMGWSWVQIVQDAGYLNSVAIYAHGTIRNWPSFTRAEAATIYAALSVSPDDSTISIYTDFQAAIDGLHLCASSSYTNNLFPVKVKGHSSNYWNEFADSLANSAHHSNDTIPLSVADYTSSHNVHLVYDDIICKSNSKCLLKIYYQATFMKEFLSLKRFQFTFYLCNRDDYMVDWELTWFTLDFSSIYDASFRAQHASRHHTFKFKLFLDKLPPPGKIKNYLF</sequence>
<dbReference type="InterPro" id="IPR036397">
    <property type="entry name" value="RNaseH_sf"/>
</dbReference>
<dbReference type="InterPro" id="IPR012337">
    <property type="entry name" value="RNaseH-like_sf"/>
</dbReference>
<dbReference type="Gene3D" id="3.30.420.10">
    <property type="entry name" value="Ribonuclease H-like superfamily/Ribonuclease H"/>
    <property type="match status" value="1"/>
</dbReference>
<dbReference type="Proteomes" id="UP000247702">
    <property type="component" value="Unassembled WGS sequence"/>
</dbReference>
<dbReference type="GO" id="GO:0003676">
    <property type="term" value="F:nucleic acid binding"/>
    <property type="evidence" value="ECO:0007669"/>
    <property type="project" value="InterPro"/>
</dbReference>
<reference evidence="1 2" key="1">
    <citation type="submission" date="2017-11" db="EMBL/GenBank/DDBJ databases">
        <title>The genome of Rhizophagus clarus HR1 reveals common genetic basis of auxotrophy among arbuscular mycorrhizal fungi.</title>
        <authorList>
            <person name="Kobayashi Y."/>
        </authorList>
    </citation>
    <scope>NUCLEOTIDE SEQUENCE [LARGE SCALE GENOMIC DNA]</scope>
    <source>
        <strain evidence="1 2">HR1</strain>
    </source>
</reference>
<gene>
    <name evidence="1" type="ORF">RclHR1_29530003</name>
</gene>
<dbReference type="STRING" id="94130.A0A2Z6RJ35"/>
<protein>
    <submittedName>
        <fullName evidence="1">Uncharacterized protein</fullName>
    </submittedName>
</protein>
<keyword evidence="2" id="KW-1185">Reference proteome</keyword>
<dbReference type="EMBL" id="BEXD01002172">
    <property type="protein sequence ID" value="GBB97269.1"/>
    <property type="molecule type" value="Genomic_DNA"/>
</dbReference>
<evidence type="ECO:0000313" key="1">
    <source>
        <dbReference type="EMBL" id="GBB97269.1"/>
    </source>
</evidence>